<evidence type="ECO:0000313" key="3">
    <source>
        <dbReference type="Proteomes" id="UP000541444"/>
    </source>
</evidence>
<dbReference type="OrthoDB" id="2250022at2759"/>
<evidence type="ECO:0000313" key="2">
    <source>
        <dbReference type="EMBL" id="KAF6168135.1"/>
    </source>
</evidence>
<organism evidence="2 3">
    <name type="scientific">Kingdonia uniflora</name>
    <dbReference type="NCBI Taxonomy" id="39325"/>
    <lineage>
        <taxon>Eukaryota</taxon>
        <taxon>Viridiplantae</taxon>
        <taxon>Streptophyta</taxon>
        <taxon>Embryophyta</taxon>
        <taxon>Tracheophyta</taxon>
        <taxon>Spermatophyta</taxon>
        <taxon>Magnoliopsida</taxon>
        <taxon>Ranunculales</taxon>
        <taxon>Circaeasteraceae</taxon>
        <taxon>Kingdonia</taxon>
    </lineage>
</organism>
<dbReference type="Proteomes" id="UP000541444">
    <property type="component" value="Unassembled WGS sequence"/>
</dbReference>
<accession>A0A7J7NLR5</accession>
<gene>
    <name evidence="2" type="ORF">GIB67_011520</name>
</gene>
<sequence>MPRGKPAMKKPTLTQDVAKLTERLDSLVEALDDEYSSDFDEEQRPQPRRKGTDIEALAKAIAEQTHDVHLKVPEFDGKSDADVFIEWLDKIKRMFNYKKYGNPKQRNISKRLLEFGIPLFVRKVVDSRHSEDSEVGEIPGSFENLEEPGVSPLQLRIAAMALLRHGPRMPSKRRDELTQGVSVDRRISEKEDGHVSDSDEDRESQITVNGIIAPKCDQKLSLLGHGPHGKQVIEHILNEYGEDGIGQFCQRWRQVFVEAIHPRFLPVGWDVMHSGRQDFGDYSIFNTTKTATAVV</sequence>
<keyword evidence="3" id="KW-1185">Reference proteome</keyword>
<reference evidence="2 3" key="1">
    <citation type="journal article" date="2020" name="IScience">
        <title>Genome Sequencing of the Endangered Kingdonia uniflora (Circaeasteraceae, Ranunculales) Reveals Potential Mechanisms of Evolutionary Specialization.</title>
        <authorList>
            <person name="Sun Y."/>
            <person name="Deng T."/>
            <person name="Zhang A."/>
            <person name="Moore M.J."/>
            <person name="Landis J.B."/>
            <person name="Lin N."/>
            <person name="Zhang H."/>
            <person name="Zhang X."/>
            <person name="Huang J."/>
            <person name="Zhang X."/>
            <person name="Sun H."/>
            <person name="Wang H."/>
        </authorList>
    </citation>
    <scope>NUCLEOTIDE SEQUENCE [LARGE SCALE GENOMIC DNA]</scope>
    <source>
        <strain evidence="2">TB1705</strain>
        <tissue evidence="2">Leaf</tissue>
    </source>
</reference>
<feature type="region of interest" description="Disordered" evidence="1">
    <location>
        <begin position="32"/>
        <end position="51"/>
    </location>
</feature>
<proteinExistence type="predicted"/>
<name>A0A7J7NLR5_9MAGN</name>
<feature type="compositionally biased region" description="Acidic residues" evidence="1">
    <location>
        <begin position="32"/>
        <end position="41"/>
    </location>
</feature>
<protein>
    <submittedName>
        <fullName evidence="2">Uncharacterized protein</fullName>
    </submittedName>
</protein>
<evidence type="ECO:0000256" key="1">
    <source>
        <dbReference type="SAM" id="MobiDB-lite"/>
    </source>
</evidence>
<comment type="caution">
    <text evidence="2">The sequence shown here is derived from an EMBL/GenBank/DDBJ whole genome shotgun (WGS) entry which is preliminary data.</text>
</comment>
<dbReference type="AlphaFoldDB" id="A0A7J7NLR5"/>
<feature type="region of interest" description="Disordered" evidence="1">
    <location>
        <begin position="168"/>
        <end position="203"/>
    </location>
</feature>
<feature type="compositionally biased region" description="Basic and acidic residues" evidence="1">
    <location>
        <begin position="42"/>
        <end position="51"/>
    </location>
</feature>
<dbReference type="EMBL" id="JACGCM010000704">
    <property type="protein sequence ID" value="KAF6168135.1"/>
    <property type="molecule type" value="Genomic_DNA"/>
</dbReference>
<feature type="compositionally biased region" description="Basic and acidic residues" evidence="1">
    <location>
        <begin position="172"/>
        <end position="197"/>
    </location>
</feature>